<dbReference type="EMBL" id="MT142269">
    <property type="protein sequence ID" value="QJA77209.1"/>
    <property type="molecule type" value="Genomic_DNA"/>
</dbReference>
<evidence type="ECO:0000313" key="2">
    <source>
        <dbReference type="EMBL" id="QJA87680.1"/>
    </source>
</evidence>
<evidence type="ECO:0000313" key="1">
    <source>
        <dbReference type="EMBL" id="QJA77209.1"/>
    </source>
</evidence>
<gene>
    <name evidence="1" type="ORF">MM415A01353_0019</name>
    <name evidence="2" type="ORF">MM415B02909_0003</name>
</gene>
<dbReference type="EMBL" id="MT142726">
    <property type="protein sequence ID" value="QJA87680.1"/>
    <property type="molecule type" value="Genomic_DNA"/>
</dbReference>
<sequence length="74" mass="8264">MQIVEVEWLDICAHHGWDSKAHNRAGVSNCKSTGYLVHNGKNHITIAQSLSDNENVADKLSIPRNCVKAIKRLK</sequence>
<reference evidence="2" key="1">
    <citation type="submission" date="2020-03" db="EMBL/GenBank/DDBJ databases">
        <title>The deep terrestrial virosphere.</title>
        <authorList>
            <person name="Holmfeldt K."/>
            <person name="Nilsson E."/>
            <person name="Simone D."/>
            <person name="Lopez-Fernandez M."/>
            <person name="Wu X."/>
            <person name="de Brujin I."/>
            <person name="Lundin D."/>
            <person name="Andersson A."/>
            <person name="Bertilsson S."/>
            <person name="Dopson M."/>
        </authorList>
    </citation>
    <scope>NUCLEOTIDE SEQUENCE</scope>
    <source>
        <strain evidence="1">MM415A01353</strain>
        <strain evidence="2">MM415B02909</strain>
    </source>
</reference>
<name>A0A6M3L0A7_9ZZZZ</name>
<dbReference type="AlphaFoldDB" id="A0A6M3L0A7"/>
<accession>A0A6M3L0A7</accession>
<organism evidence="2">
    <name type="scientific">viral metagenome</name>
    <dbReference type="NCBI Taxonomy" id="1070528"/>
    <lineage>
        <taxon>unclassified sequences</taxon>
        <taxon>metagenomes</taxon>
        <taxon>organismal metagenomes</taxon>
    </lineage>
</organism>
<proteinExistence type="predicted"/>
<protein>
    <submittedName>
        <fullName evidence="2">Uncharacterized protein</fullName>
    </submittedName>
</protein>